<dbReference type="InterPro" id="IPR038217">
    <property type="entry name" value="MRG_C_sf"/>
</dbReference>
<dbReference type="GO" id="GO:0006325">
    <property type="term" value="P:chromatin organization"/>
    <property type="evidence" value="ECO:0007669"/>
    <property type="project" value="UniProtKB-KW"/>
</dbReference>
<dbReference type="Proteomes" id="UP000053660">
    <property type="component" value="Unassembled WGS sequence"/>
</dbReference>
<dbReference type="InterPro" id="IPR008676">
    <property type="entry name" value="MRG"/>
</dbReference>
<comment type="subcellular location">
    <subcellularLocation>
        <location evidence="1">Nucleus</location>
    </subcellularLocation>
</comment>
<evidence type="ECO:0000256" key="5">
    <source>
        <dbReference type="ARBA" id="ARBA00023242"/>
    </source>
</evidence>
<feature type="domain" description="MRG" evidence="6">
    <location>
        <begin position="59"/>
        <end position="146"/>
    </location>
</feature>
<dbReference type="GO" id="GO:0006355">
    <property type="term" value="P:regulation of DNA-templated transcription"/>
    <property type="evidence" value="ECO:0007669"/>
    <property type="project" value="InterPro"/>
</dbReference>
<evidence type="ECO:0000256" key="2">
    <source>
        <dbReference type="ARBA" id="ARBA00022853"/>
    </source>
</evidence>
<dbReference type="GO" id="GO:0005634">
    <property type="term" value="C:nucleus"/>
    <property type="evidence" value="ECO:0007669"/>
    <property type="project" value="UniProtKB-SubCell"/>
</dbReference>
<organism evidence="7 8">
    <name type="scientific">Oesophagostomum dentatum</name>
    <name type="common">Nodular worm</name>
    <dbReference type="NCBI Taxonomy" id="61180"/>
    <lineage>
        <taxon>Eukaryota</taxon>
        <taxon>Metazoa</taxon>
        <taxon>Ecdysozoa</taxon>
        <taxon>Nematoda</taxon>
        <taxon>Chromadorea</taxon>
        <taxon>Rhabditida</taxon>
        <taxon>Rhabditina</taxon>
        <taxon>Rhabditomorpha</taxon>
        <taxon>Strongyloidea</taxon>
        <taxon>Strongylidae</taxon>
        <taxon>Oesophagostomum</taxon>
    </lineage>
</organism>
<evidence type="ECO:0000256" key="3">
    <source>
        <dbReference type="ARBA" id="ARBA00023015"/>
    </source>
</evidence>
<evidence type="ECO:0000313" key="7">
    <source>
        <dbReference type="EMBL" id="KHJ96365.1"/>
    </source>
</evidence>
<dbReference type="OrthoDB" id="124855at2759"/>
<dbReference type="PANTHER" id="PTHR10880:SF48">
    <property type="entry name" value="MORTALITY FACTOR 4 LIKE 2"/>
    <property type="match status" value="1"/>
</dbReference>
<dbReference type="EMBL" id="KN549686">
    <property type="protein sequence ID" value="KHJ96365.1"/>
    <property type="molecule type" value="Genomic_DNA"/>
</dbReference>
<gene>
    <name evidence="7" type="ORF">OESDEN_03678</name>
</gene>
<evidence type="ECO:0000313" key="8">
    <source>
        <dbReference type="Proteomes" id="UP000053660"/>
    </source>
</evidence>
<dbReference type="AlphaFoldDB" id="A0A0B1TLS7"/>
<keyword evidence="5" id="KW-0539">Nucleus</keyword>
<evidence type="ECO:0000256" key="1">
    <source>
        <dbReference type="ARBA" id="ARBA00004123"/>
    </source>
</evidence>
<dbReference type="PROSITE" id="PS51640">
    <property type="entry name" value="MRG"/>
    <property type="match status" value="1"/>
</dbReference>
<keyword evidence="4" id="KW-0804">Transcription</keyword>
<evidence type="ECO:0000256" key="4">
    <source>
        <dbReference type="ARBA" id="ARBA00023163"/>
    </source>
</evidence>
<keyword evidence="3" id="KW-0805">Transcription regulation</keyword>
<protein>
    <recommendedName>
        <fullName evidence="6">MRG domain-containing protein</fullName>
    </recommendedName>
</protein>
<name>A0A0B1TLS7_OESDE</name>
<dbReference type="Pfam" id="PF05712">
    <property type="entry name" value="MRG"/>
    <property type="match status" value="1"/>
</dbReference>
<dbReference type="Gene3D" id="1.10.274.30">
    <property type="entry name" value="MRG domain"/>
    <property type="match status" value="1"/>
</dbReference>
<proteinExistence type="predicted"/>
<evidence type="ECO:0000259" key="6">
    <source>
        <dbReference type="Pfam" id="PF05712"/>
    </source>
</evidence>
<keyword evidence="8" id="KW-1185">Reference proteome</keyword>
<dbReference type="PANTHER" id="PTHR10880">
    <property type="entry name" value="MORTALITY FACTOR 4-LIKE PROTEIN"/>
    <property type="match status" value="1"/>
</dbReference>
<dbReference type="InterPro" id="IPR026541">
    <property type="entry name" value="MRG_dom"/>
</dbReference>
<keyword evidence="2" id="KW-0156">Chromatin regulator</keyword>
<accession>A0A0B1TLS7</accession>
<dbReference type="GO" id="GO:0035267">
    <property type="term" value="C:NuA4 histone acetyltransferase complex"/>
    <property type="evidence" value="ECO:0007669"/>
    <property type="project" value="TreeGrafter"/>
</dbReference>
<sequence length="193" mass="21779">MLVTYRLNSVQLLLISRIFKPNSFVLHNFNLQYCAELGFSPKEGEDSAIADAPSGLGSSALGLRDFFNRVLGFQLLYKFERPQYAAELEKAVGSSDAVSRKRKSNASSPEDNSNALVPSKLYGLPHLLRLIVRLASLLRDVPWNDTVFRASFFILLYSKDIFQFNYGLPKPVIIYLGKRRRCLRETLSSVPSI</sequence>
<reference evidence="7 8" key="1">
    <citation type="submission" date="2014-03" db="EMBL/GenBank/DDBJ databases">
        <title>Draft genome of the hookworm Oesophagostomum dentatum.</title>
        <authorList>
            <person name="Mitreva M."/>
        </authorList>
    </citation>
    <scope>NUCLEOTIDE SEQUENCE [LARGE SCALE GENOMIC DNA]</scope>
    <source>
        <strain evidence="7 8">OD-Hann</strain>
    </source>
</reference>